<dbReference type="InterPro" id="IPR001460">
    <property type="entry name" value="PCN-bd_Tpept"/>
</dbReference>
<dbReference type="GO" id="GO:0071972">
    <property type="term" value="F:peptidoglycan L,D-transpeptidase activity"/>
    <property type="evidence" value="ECO:0007669"/>
    <property type="project" value="TreeGrafter"/>
</dbReference>
<dbReference type="OrthoDB" id="5241017at2"/>
<feature type="domain" description="NTF2-like N-terminal transpeptidase" evidence="7">
    <location>
        <begin position="39"/>
        <end position="153"/>
    </location>
</feature>
<organism evidence="8 9">
    <name type="scientific">Micromonospora lupini str. Lupac 08</name>
    <dbReference type="NCBI Taxonomy" id="1150864"/>
    <lineage>
        <taxon>Bacteria</taxon>
        <taxon>Bacillati</taxon>
        <taxon>Actinomycetota</taxon>
        <taxon>Actinomycetes</taxon>
        <taxon>Micromonosporales</taxon>
        <taxon>Micromonosporaceae</taxon>
        <taxon>Micromonospora</taxon>
    </lineage>
</organism>
<dbReference type="InterPro" id="IPR036138">
    <property type="entry name" value="PBP_dimer_sf"/>
</dbReference>
<dbReference type="Proteomes" id="UP000003448">
    <property type="component" value="Unassembled WGS sequence"/>
</dbReference>
<dbReference type="InterPro" id="IPR007887">
    <property type="entry name" value="MecA_N"/>
</dbReference>
<sequence>MTLSYPRPHRPNRARRVAALTAALLTVGVLAACSGDDGPERSADAFLAGWRSGDLQAVAIVDTTGAKVPAAEVAKEIKELSGELASTPPTVTRQGEPKITKNVATTTIRVDWPLPGQAHWTYDRDLRLVQGDDDQWQVMWEPRVIHEQLTKGDRLGLRRDTGSRAGVLDAAGQPIVSPRPVVRVGVQPNQVTDIKKLVEDLDGAFKAIRPALVPAVDLSDLPKRVAEADPGGLVEVVTLRDDAYRQIKSRIYDLPGTKFASDKLDLAPTREFARALLGSVDPAQADDLAAHPDRYVTGDLVGHGGLQGRYDERLRGAPGLTVVVERPDEGGKLAPTGAELFRQEPKPGEALKTTLDVATQNAADGALRAESRRAALVAVRVSDGAVLAAANGPGPAGENLAFDAQVPPGSTFKMVSALGLLDRGAVTLDGPVECKKTFTVDGRSFKNSDNFELGSVPFRTDFAKSCNTAFASLAPKLGGDGLAVAGRSLGLEGQWDLGTDAFTGKVSTGGSPAEQAAASFGQGTTLVSPLAMAGATAAVARGAFIQPKLLVDPAPAKPAATDGPLKPQSIEALRTMMREVVTAGTGSALKDVPGDEVYGKTGTAEYDDNPAHTHAWFVGWQGDVAFAVFVEKGGASTASAVPIAERFLRALR</sequence>
<evidence type="ECO:0000259" key="5">
    <source>
        <dbReference type="Pfam" id="PF00905"/>
    </source>
</evidence>
<feature type="domain" description="Penicillin-binding protein dimerisation" evidence="6">
    <location>
        <begin position="161"/>
        <end position="326"/>
    </location>
</feature>
<evidence type="ECO:0000256" key="2">
    <source>
        <dbReference type="ARBA" id="ARBA00007171"/>
    </source>
</evidence>
<reference evidence="9" key="1">
    <citation type="journal article" date="2012" name="J. Bacteriol.">
        <title>Genome Sequence of Micromonospora lupini Lupac 08, Isolated from Root Nodules of Lupinus angustifolius.</title>
        <authorList>
            <person name="Alonso-Vega P."/>
            <person name="Normand P."/>
            <person name="Bacigalupe R."/>
            <person name="Pujic P."/>
            <person name="Lajus A."/>
            <person name="Vallenet D."/>
            <person name="Carro L."/>
            <person name="Coll P."/>
            <person name="Trujillo M.E."/>
        </authorList>
    </citation>
    <scope>NUCLEOTIDE SEQUENCE [LARGE SCALE GENOMIC DNA]</scope>
    <source>
        <strain evidence="9">Lupac 08</strain>
    </source>
</reference>
<evidence type="ECO:0000259" key="7">
    <source>
        <dbReference type="Pfam" id="PF05223"/>
    </source>
</evidence>
<dbReference type="Gene3D" id="3.90.1310.10">
    <property type="entry name" value="Penicillin-binding protein 2a (Domain 2)"/>
    <property type="match status" value="1"/>
</dbReference>
<dbReference type="Gene3D" id="3.40.710.10">
    <property type="entry name" value="DD-peptidase/beta-lactamase superfamily"/>
    <property type="match status" value="1"/>
</dbReference>
<proteinExistence type="inferred from homology"/>
<accession>I0LAX6</accession>
<evidence type="ECO:0000256" key="4">
    <source>
        <dbReference type="SAM" id="SignalP"/>
    </source>
</evidence>
<comment type="similarity">
    <text evidence="2">Belongs to the transpeptidase family.</text>
</comment>
<evidence type="ECO:0000256" key="3">
    <source>
        <dbReference type="ARBA" id="ARBA00023136"/>
    </source>
</evidence>
<evidence type="ECO:0000313" key="9">
    <source>
        <dbReference type="Proteomes" id="UP000003448"/>
    </source>
</evidence>
<keyword evidence="4" id="KW-0732">Signal</keyword>
<comment type="subcellular location">
    <subcellularLocation>
        <location evidence="1">Membrane</location>
    </subcellularLocation>
</comment>
<comment type="caution">
    <text evidence="8">The sequence shown here is derived from an EMBL/GenBank/DDBJ whole genome shotgun (WGS) entry which is preliminary data.</text>
</comment>
<dbReference type="eggNOG" id="COG0768">
    <property type="taxonomic scope" value="Bacteria"/>
</dbReference>
<feature type="signal peptide" evidence="4">
    <location>
        <begin position="1"/>
        <end position="31"/>
    </location>
</feature>
<dbReference type="SUPFAM" id="SSF56519">
    <property type="entry name" value="Penicillin binding protein dimerisation domain"/>
    <property type="match status" value="1"/>
</dbReference>
<dbReference type="InterPro" id="IPR012338">
    <property type="entry name" value="Beta-lactam/transpept-like"/>
</dbReference>
<dbReference type="Pfam" id="PF00905">
    <property type="entry name" value="Transpeptidase"/>
    <property type="match status" value="1"/>
</dbReference>
<dbReference type="SUPFAM" id="SSF56601">
    <property type="entry name" value="beta-lactamase/transpeptidase-like"/>
    <property type="match status" value="1"/>
</dbReference>
<dbReference type="STRING" id="1150864.MILUP08_45867"/>
<dbReference type="PANTHER" id="PTHR30627:SF24">
    <property type="entry name" value="PENICILLIN-BINDING PROTEIN 4B"/>
    <property type="match status" value="1"/>
</dbReference>
<evidence type="ECO:0000256" key="1">
    <source>
        <dbReference type="ARBA" id="ARBA00004370"/>
    </source>
</evidence>
<dbReference type="InterPro" id="IPR050515">
    <property type="entry name" value="Beta-lactam/transpept"/>
</dbReference>
<keyword evidence="3" id="KW-0472">Membrane</keyword>
<dbReference type="GO" id="GO:0071555">
    <property type="term" value="P:cell wall organization"/>
    <property type="evidence" value="ECO:0007669"/>
    <property type="project" value="TreeGrafter"/>
</dbReference>
<dbReference type="GO" id="GO:0046677">
    <property type="term" value="P:response to antibiotic"/>
    <property type="evidence" value="ECO:0007669"/>
    <property type="project" value="InterPro"/>
</dbReference>
<dbReference type="RefSeq" id="WP_007464428.1">
    <property type="nucleotide sequence ID" value="NZ_HF570108.1"/>
</dbReference>
<evidence type="ECO:0000259" key="6">
    <source>
        <dbReference type="Pfam" id="PF03717"/>
    </source>
</evidence>
<feature type="chain" id="PRO_5003631124" evidence="4">
    <location>
        <begin position="32"/>
        <end position="652"/>
    </location>
</feature>
<dbReference type="PANTHER" id="PTHR30627">
    <property type="entry name" value="PEPTIDOGLYCAN D,D-TRANSPEPTIDASE"/>
    <property type="match status" value="1"/>
</dbReference>
<dbReference type="PROSITE" id="PS51257">
    <property type="entry name" value="PROKAR_LIPOPROTEIN"/>
    <property type="match status" value="1"/>
</dbReference>
<dbReference type="InterPro" id="IPR005311">
    <property type="entry name" value="PBP_dimer"/>
</dbReference>
<dbReference type="GO" id="GO:0008658">
    <property type="term" value="F:penicillin binding"/>
    <property type="evidence" value="ECO:0007669"/>
    <property type="project" value="InterPro"/>
</dbReference>
<gene>
    <name evidence="8" type="ORF">MILUP08_45867</name>
</gene>
<feature type="domain" description="Penicillin-binding protein transpeptidase" evidence="5">
    <location>
        <begin position="375"/>
        <end position="648"/>
    </location>
</feature>
<dbReference type="Pfam" id="PF03717">
    <property type="entry name" value="PBP_dimer"/>
    <property type="match status" value="1"/>
</dbReference>
<dbReference type="EMBL" id="CAIE01000039">
    <property type="protein sequence ID" value="CCH20973.1"/>
    <property type="molecule type" value="Genomic_DNA"/>
</dbReference>
<evidence type="ECO:0000313" key="8">
    <source>
        <dbReference type="EMBL" id="CCH20973.1"/>
    </source>
</evidence>
<protein>
    <submittedName>
        <fullName evidence="8">Extracellular penicillin-binding protein transpeptidase</fullName>
    </submittedName>
</protein>
<name>I0LAX6_9ACTN</name>
<dbReference type="GO" id="GO:0005886">
    <property type="term" value="C:plasma membrane"/>
    <property type="evidence" value="ECO:0007669"/>
    <property type="project" value="TreeGrafter"/>
</dbReference>
<keyword evidence="9" id="KW-1185">Reference proteome</keyword>
<dbReference type="AlphaFoldDB" id="I0LAX6"/>
<dbReference type="Pfam" id="PF05223">
    <property type="entry name" value="MecA_N"/>
    <property type="match status" value="1"/>
</dbReference>